<dbReference type="EMBL" id="JAINUF010000004">
    <property type="protein sequence ID" value="KAJ8365863.1"/>
    <property type="molecule type" value="Genomic_DNA"/>
</dbReference>
<sequence>MPPPPPFQYGCRICCLLYRSDWRLTRLSLPYCLLLLSLSSRLLKTNLICFYSPPPSPFFFAPAFIKHRIGPFFCP</sequence>
<evidence type="ECO:0000313" key="2">
    <source>
        <dbReference type="Proteomes" id="UP001152622"/>
    </source>
</evidence>
<reference evidence="1" key="1">
    <citation type="journal article" date="2023" name="Science">
        <title>Genome structures resolve the early diversification of teleost fishes.</title>
        <authorList>
            <person name="Parey E."/>
            <person name="Louis A."/>
            <person name="Montfort J."/>
            <person name="Bouchez O."/>
            <person name="Roques C."/>
            <person name="Iampietro C."/>
            <person name="Lluch J."/>
            <person name="Castinel A."/>
            <person name="Donnadieu C."/>
            <person name="Desvignes T."/>
            <person name="Floi Bucao C."/>
            <person name="Jouanno E."/>
            <person name="Wen M."/>
            <person name="Mejri S."/>
            <person name="Dirks R."/>
            <person name="Jansen H."/>
            <person name="Henkel C."/>
            <person name="Chen W.J."/>
            <person name="Zahm M."/>
            <person name="Cabau C."/>
            <person name="Klopp C."/>
            <person name="Thompson A.W."/>
            <person name="Robinson-Rechavi M."/>
            <person name="Braasch I."/>
            <person name="Lecointre G."/>
            <person name="Bobe J."/>
            <person name="Postlethwait J.H."/>
            <person name="Berthelot C."/>
            <person name="Roest Crollius H."/>
            <person name="Guiguen Y."/>
        </authorList>
    </citation>
    <scope>NUCLEOTIDE SEQUENCE</scope>
    <source>
        <strain evidence="1">WJC10195</strain>
    </source>
</reference>
<accession>A0A9Q1FTM7</accession>
<dbReference type="AlphaFoldDB" id="A0A9Q1FTM7"/>
<keyword evidence="2" id="KW-1185">Reference proteome</keyword>
<organism evidence="1 2">
    <name type="scientific">Synaphobranchus kaupii</name>
    <name type="common">Kaup's arrowtooth eel</name>
    <dbReference type="NCBI Taxonomy" id="118154"/>
    <lineage>
        <taxon>Eukaryota</taxon>
        <taxon>Metazoa</taxon>
        <taxon>Chordata</taxon>
        <taxon>Craniata</taxon>
        <taxon>Vertebrata</taxon>
        <taxon>Euteleostomi</taxon>
        <taxon>Actinopterygii</taxon>
        <taxon>Neopterygii</taxon>
        <taxon>Teleostei</taxon>
        <taxon>Anguilliformes</taxon>
        <taxon>Synaphobranchidae</taxon>
        <taxon>Synaphobranchus</taxon>
    </lineage>
</organism>
<name>A0A9Q1FTM7_SYNKA</name>
<evidence type="ECO:0000313" key="1">
    <source>
        <dbReference type="EMBL" id="KAJ8365863.1"/>
    </source>
</evidence>
<comment type="caution">
    <text evidence="1">The sequence shown here is derived from an EMBL/GenBank/DDBJ whole genome shotgun (WGS) entry which is preliminary data.</text>
</comment>
<gene>
    <name evidence="1" type="ORF">SKAU_G00146940</name>
</gene>
<proteinExistence type="predicted"/>
<protein>
    <submittedName>
        <fullName evidence="1">Uncharacterized protein</fullName>
    </submittedName>
</protein>
<dbReference type="Proteomes" id="UP001152622">
    <property type="component" value="Chromosome 4"/>
</dbReference>